<comment type="caution">
    <text evidence="8">The sequence shown here is derived from an EMBL/GenBank/DDBJ whole genome shotgun (WGS) entry which is preliminary data.</text>
</comment>
<dbReference type="InterPro" id="IPR014284">
    <property type="entry name" value="RNA_pol_sigma-70_dom"/>
</dbReference>
<evidence type="ECO:0000256" key="4">
    <source>
        <dbReference type="ARBA" id="ARBA00023125"/>
    </source>
</evidence>
<feature type="compositionally biased region" description="Basic residues" evidence="6">
    <location>
        <begin position="83"/>
        <end position="95"/>
    </location>
</feature>
<protein>
    <recommendedName>
        <fullName evidence="7">RNA polymerase sigma-70 domain-containing protein</fullName>
    </recommendedName>
</protein>
<evidence type="ECO:0000256" key="1">
    <source>
        <dbReference type="ARBA" id="ARBA00007788"/>
    </source>
</evidence>
<accession>A0A835JQJ3</accession>
<dbReference type="InterPro" id="IPR007624">
    <property type="entry name" value="RNA_pol_sigma70_r3"/>
</dbReference>
<dbReference type="PANTHER" id="PTHR30603:SF47">
    <property type="entry name" value="RNA POLYMERASE SIGMA FACTOR SIGD, CHLOROPLASTIC"/>
    <property type="match status" value="1"/>
</dbReference>
<dbReference type="Pfam" id="PF04542">
    <property type="entry name" value="Sigma70_r2"/>
    <property type="match status" value="1"/>
</dbReference>
<dbReference type="Gene3D" id="1.10.10.10">
    <property type="entry name" value="Winged helix-like DNA-binding domain superfamily/Winged helix DNA-binding domain"/>
    <property type="match status" value="2"/>
</dbReference>
<feature type="region of interest" description="Disordered" evidence="6">
    <location>
        <begin position="20"/>
        <end position="42"/>
    </location>
</feature>
<dbReference type="InterPro" id="IPR013324">
    <property type="entry name" value="RNA_pol_sigma_r3/r4-like"/>
</dbReference>
<evidence type="ECO:0000256" key="3">
    <source>
        <dbReference type="ARBA" id="ARBA00023082"/>
    </source>
</evidence>
<feature type="domain" description="RNA polymerase sigma-70" evidence="7">
    <location>
        <begin position="213"/>
        <end position="226"/>
    </location>
</feature>
<dbReference type="GO" id="GO:0006352">
    <property type="term" value="P:DNA-templated transcription initiation"/>
    <property type="evidence" value="ECO:0007669"/>
    <property type="project" value="InterPro"/>
</dbReference>
<dbReference type="PROSITE" id="PS00715">
    <property type="entry name" value="SIGMA70_1"/>
    <property type="match status" value="1"/>
</dbReference>
<dbReference type="SUPFAM" id="SSF88659">
    <property type="entry name" value="Sigma3 and sigma4 domains of RNA polymerase sigma factors"/>
    <property type="match status" value="2"/>
</dbReference>
<dbReference type="GO" id="GO:0016987">
    <property type="term" value="F:sigma factor activity"/>
    <property type="evidence" value="ECO:0007669"/>
    <property type="project" value="UniProtKB-KW"/>
</dbReference>
<dbReference type="InterPro" id="IPR050239">
    <property type="entry name" value="Sigma-70_RNA_pol_init_factors"/>
</dbReference>
<dbReference type="SUPFAM" id="SSF88946">
    <property type="entry name" value="Sigma2 domain of RNA polymerase sigma factors"/>
    <property type="match status" value="1"/>
</dbReference>
<dbReference type="GO" id="GO:0003677">
    <property type="term" value="F:DNA binding"/>
    <property type="evidence" value="ECO:0007669"/>
    <property type="project" value="UniProtKB-KW"/>
</dbReference>
<dbReference type="EMBL" id="JADGMS010000009">
    <property type="protein sequence ID" value="KAF9675557.1"/>
    <property type="molecule type" value="Genomic_DNA"/>
</dbReference>
<evidence type="ECO:0000256" key="2">
    <source>
        <dbReference type="ARBA" id="ARBA00023015"/>
    </source>
</evidence>
<dbReference type="NCBIfam" id="TIGR02937">
    <property type="entry name" value="sigma70-ECF"/>
    <property type="match status" value="1"/>
</dbReference>
<comment type="similarity">
    <text evidence="1">Belongs to the sigma-70 factor family.</text>
</comment>
<keyword evidence="2" id="KW-0805">Transcription regulation</keyword>
<dbReference type="OrthoDB" id="206108at2759"/>
<keyword evidence="5" id="KW-0804">Transcription</keyword>
<dbReference type="InterPro" id="IPR000943">
    <property type="entry name" value="RNA_pol_sigma70"/>
</dbReference>
<feature type="region of interest" description="Disordered" evidence="6">
    <location>
        <begin position="77"/>
        <end position="97"/>
    </location>
</feature>
<dbReference type="InterPro" id="IPR013325">
    <property type="entry name" value="RNA_pol_sigma_r2"/>
</dbReference>
<dbReference type="GO" id="GO:0071482">
    <property type="term" value="P:cellular response to light stimulus"/>
    <property type="evidence" value="ECO:0007669"/>
    <property type="project" value="UniProtKB-ARBA"/>
</dbReference>
<dbReference type="Pfam" id="PF04545">
    <property type="entry name" value="Sigma70_r4"/>
    <property type="match status" value="1"/>
</dbReference>
<keyword evidence="9" id="KW-1185">Reference proteome</keyword>
<sequence>MAIITTICSSSTTIFSAIPSRKHPLSHQSPPPTSSPPSFKLGASSISNEAELDIGNATETVALSSWTGGEVLFDGESDNGGLKARRKRRRKRRKGFAQSLVVDDGERDGSHEYRRVILESVKKGYLSPKEEAEFSMCLKHEARIETARRRIGEAQELDPTSKQLAKALRMEKNSVDNVLCKGRESREKIIRSYRRLVVSIATGYQDKGLSLEDLIQEGSIGLLRGAERFDPQRGYKLSTYAYWWIKEAILTAISKNSRMVRLPVRTNIINFLLPHQSHKHDDPLSLQLQRRWWMLVAKIAGANNDLSNKLRRSPSYDEIAEVLNVKVSTVRLGFERGRSPISLDQSVLGQNSLTLQEIMPGPDETIPENMVKKELLKQDLEKLFQTVLTEREAHVLRLHFGLNGQTPQSCEEIGRLVKLSRERVRQIICMALSKLRQKRIVDPLKAYAV</sequence>
<keyword evidence="3" id="KW-0731">Sigma factor</keyword>
<dbReference type="Gene3D" id="1.10.601.10">
    <property type="entry name" value="RNA Polymerase Primary Sigma Factor"/>
    <property type="match status" value="1"/>
</dbReference>
<dbReference type="InterPro" id="IPR007627">
    <property type="entry name" value="RNA_pol_sigma70_r2"/>
</dbReference>
<dbReference type="InterPro" id="IPR007630">
    <property type="entry name" value="RNA_pol_sigma70_r4"/>
</dbReference>
<keyword evidence="4" id="KW-0238">DNA-binding</keyword>
<dbReference type="PANTHER" id="PTHR30603">
    <property type="entry name" value="RNA POLYMERASE SIGMA FACTOR RPO"/>
    <property type="match status" value="1"/>
</dbReference>
<dbReference type="Proteomes" id="UP000657918">
    <property type="component" value="Unassembled WGS sequence"/>
</dbReference>
<evidence type="ECO:0000256" key="5">
    <source>
        <dbReference type="ARBA" id="ARBA00023163"/>
    </source>
</evidence>
<proteinExistence type="inferred from homology"/>
<evidence type="ECO:0000259" key="7">
    <source>
        <dbReference type="PROSITE" id="PS00715"/>
    </source>
</evidence>
<dbReference type="AlphaFoldDB" id="A0A835JQJ3"/>
<dbReference type="PRINTS" id="PR00046">
    <property type="entry name" value="SIGMA70FCT"/>
</dbReference>
<evidence type="ECO:0000256" key="6">
    <source>
        <dbReference type="SAM" id="MobiDB-lite"/>
    </source>
</evidence>
<dbReference type="InterPro" id="IPR036388">
    <property type="entry name" value="WH-like_DNA-bd_sf"/>
</dbReference>
<evidence type="ECO:0000313" key="8">
    <source>
        <dbReference type="EMBL" id="KAF9675557.1"/>
    </source>
</evidence>
<name>A0A835JQJ3_9ROSI</name>
<gene>
    <name evidence="8" type="ORF">SADUNF_Sadunf09G0044500</name>
</gene>
<organism evidence="8 9">
    <name type="scientific">Salix dunnii</name>
    <dbReference type="NCBI Taxonomy" id="1413687"/>
    <lineage>
        <taxon>Eukaryota</taxon>
        <taxon>Viridiplantae</taxon>
        <taxon>Streptophyta</taxon>
        <taxon>Embryophyta</taxon>
        <taxon>Tracheophyta</taxon>
        <taxon>Spermatophyta</taxon>
        <taxon>Magnoliopsida</taxon>
        <taxon>eudicotyledons</taxon>
        <taxon>Gunneridae</taxon>
        <taxon>Pentapetalae</taxon>
        <taxon>rosids</taxon>
        <taxon>fabids</taxon>
        <taxon>Malpighiales</taxon>
        <taxon>Salicaceae</taxon>
        <taxon>Saliceae</taxon>
        <taxon>Salix</taxon>
    </lineage>
</organism>
<dbReference type="Pfam" id="PF04539">
    <property type="entry name" value="Sigma70_r3"/>
    <property type="match status" value="1"/>
</dbReference>
<evidence type="ECO:0000313" key="9">
    <source>
        <dbReference type="Proteomes" id="UP000657918"/>
    </source>
</evidence>
<reference evidence="8 9" key="1">
    <citation type="submission" date="2020-10" db="EMBL/GenBank/DDBJ databases">
        <title>Plant Genome Project.</title>
        <authorList>
            <person name="Zhang R.-G."/>
        </authorList>
    </citation>
    <scope>NUCLEOTIDE SEQUENCE [LARGE SCALE GENOMIC DNA]</scope>
    <source>
        <strain evidence="8">FAFU-HL-1</strain>
        <tissue evidence="8">Leaf</tissue>
    </source>
</reference>